<keyword evidence="3" id="KW-1185">Reference proteome</keyword>
<dbReference type="Gene3D" id="3.40.50.1820">
    <property type="entry name" value="alpha/beta hydrolase"/>
    <property type="match status" value="1"/>
</dbReference>
<feature type="domain" description="AB hydrolase-1" evidence="1">
    <location>
        <begin position="34"/>
        <end position="270"/>
    </location>
</feature>
<dbReference type="InterPro" id="IPR029058">
    <property type="entry name" value="AB_hydrolase_fold"/>
</dbReference>
<name>A0A841M452_9HYPH</name>
<dbReference type="PANTHER" id="PTHR43798">
    <property type="entry name" value="MONOACYLGLYCEROL LIPASE"/>
    <property type="match status" value="1"/>
</dbReference>
<dbReference type="Pfam" id="PF00561">
    <property type="entry name" value="Abhydrolase_1"/>
    <property type="match status" value="1"/>
</dbReference>
<dbReference type="InterPro" id="IPR000073">
    <property type="entry name" value="AB_hydrolase_1"/>
</dbReference>
<dbReference type="InterPro" id="IPR050266">
    <property type="entry name" value="AB_hydrolase_sf"/>
</dbReference>
<reference evidence="2 3" key="1">
    <citation type="submission" date="2020-08" db="EMBL/GenBank/DDBJ databases">
        <title>Genomic Encyclopedia of Type Strains, Phase IV (KMG-IV): sequencing the most valuable type-strain genomes for metagenomic binning, comparative biology and taxonomic classification.</title>
        <authorList>
            <person name="Goeker M."/>
        </authorList>
    </citation>
    <scope>NUCLEOTIDE SEQUENCE [LARGE SCALE GENOMIC DNA]</scope>
    <source>
        <strain evidence="2 3">DSM 22336</strain>
    </source>
</reference>
<dbReference type="GO" id="GO:0016020">
    <property type="term" value="C:membrane"/>
    <property type="evidence" value="ECO:0007669"/>
    <property type="project" value="TreeGrafter"/>
</dbReference>
<dbReference type="PANTHER" id="PTHR43798:SF33">
    <property type="entry name" value="HYDROLASE, PUTATIVE (AFU_ORTHOLOGUE AFUA_2G14860)-RELATED"/>
    <property type="match status" value="1"/>
</dbReference>
<dbReference type="AlphaFoldDB" id="A0A841M452"/>
<dbReference type="PRINTS" id="PR00111">
    <property type="entry name" value="ABHYDROLASE"/>
</dbReference>
<accession>A0A841M452</accession>
<dbReference type="RefSeq" id="WP_184224775.1">
    <property type="nucleotide sequence ID" value="NZ_JACIIU010000040.1"/>
</dbReference>
<dbReference type="EMBL" id="JACIIU010000040">
    <property type="protein sequence ID" value="MBB6262549.1"/>
    <property type="molecule type" value="Genomic_DNA"/>
</dbReference>
<dbReference type="Proteomes" id="UP000555393">
    <property type="component" value="Unassembled WGS sequence"/>
</dbReference>
<comment type="caution">
    <text evidence="2">The sequence shown here is derived from an EMBL/GenBank/DDBJ whole genome shotgun (WGS) entry which is preliminary data.</text>
</comment>
<gene>
    <name evidence="2" type="ORF">FHS77_003127</name>
</gene>
<evidence type="ECO:0000259" key="1">
    <source>
        <dbReference type="Pfam" id="PF00561"/>
    </source>
</evidence>
<dbReference type="SUPFAM" id="SSF53474">
    <property type="entry name" value="alpha/beta-Hydrolases"/>
    <property type="match status" value="1"/>
</dbReference>
<protein>
    <submittedName>
        <fullName evidence="2">Pimeloyl-ACP methyl ester carboxylesterase</fullName>
    </submittedName>
</protein>
<sequence>MNTKTSLSTYHEGRAPAGDVEIFYRQFGVPGKIPVIIVHGLSFFSYDWMGVAAALSTDREVVAIDMRGFGQSGRSVAHDYSLRRNAADIIALMDHLGWDKAVLVGHSMGGRICLLAAGWYPERVAGLCCLDFAPDLAAEGRKYVANSIGRQPDHFATIDEALAYHGHDPAALGPDDPMRKRFREFMRPVEGGWELLRDLYFRDKFRKVLETGVRQPEEADPWVTLNKLNYPFLVVRGAGSNLFASDTMAKVSGANPHARVVEIAGSHDLAQDNPQDVVTEVKSYLNAMGV</sequence>
<evidence type="ECO:0000313" key="2">
    <source>
        <dbReference type="EMBL" id="MBB6262549.1"/>
    </source>
</evidence>
<proteinExistence type="predicted"/>
<organism evidence="2 3">
    <name type="scientific">Paenochrobactrum gallinarii</name>
    <dbReference type="NCBI Taxonomy" id="643673"/>
    <lineage>
        <taxon>Bacteria</taxon>
        <taxon>Pseudomonadati</taxon>
        <taxon>Pseudomonadota</taxon>
        <taxon>Alphaproteobacteria</taxon>
        <taxon>Hyphomicrobiales</taxon>
        <taxon>Brucellaceae</taxon>
        <taxon>Paenochrobactrum</taxon>
    </lineage>
</organism>
<evidence type="ECO:0000313" key="3">
    <source>
        <dbReference type="Proteomes" id="UP000555393"/>
    </source>
</evidence>